<reference evidence="2" key="2">
    <citation type="journal article" date="2015" name="Data Brief">
        <title>Shoot transcriptome of the giant reed, Arundo donax.</title>
        <authorList>
            <person name="Barrero R.A."/>
            <person name="Guerrero F.D."/>
            <person name="Moolhuijzen P."/>
            <person name="Goolsby J.A."/>
            <person name="Tidwell J."/>
            <person name="Bellgard S.E."/>
            <person name="Bellgard M.I."/>
        </authorList>
    </citation>
    <scope>NUCLEOTIDE SEQUENCE</scope>
    <source>
        <tissue evidence="2">Shoot tissue taken approximately 20 cm above the soil surface</tissue>
    </source>
</reference>
<protein>
    <submittedName>
        <fullName evidence="2">Uncharacterized protein</fullName>
    </submittedName>
</protein>
<name>A0A0A8YLM3_ARUDO</name>
<feature type="compositionally biased region" description="Low complexity" evidence="1">
    <location>
        <begin position="25"/>
        <end position="38"/>
    </location>
</feature>
<proteinExistence type="predicted"/>
<sequence>MLAALRVLPMPPSMPTAPRPPPHPRSSGSSSPWRNPRSGEPAVKIRRRKKGVDGKSRALGWRFEGNRRQSGSEQELGHWKLRRHKEEDRCGRGKNAEGLRAPFIGTEWTIVPNSNGENLTVGVACTINDDVILEFRV</sequence>
<dbReference type="AlphaFoldDB" id="A0A0A8YLM3"/>
<feature type="compositionally biased region" description="Pro residues" evidence="1">
    <location>
        <begin position="9"/>
        <end position="24"/>
    </location>
</feature>
<reference evidence="2" key="1">
    <citation type="submission" date="2014-09" db="EMBL/GenBank/DDBJ databases">
        <authorList>
            <person name="Magalhaes I.L.F."/>
            <person name="Oliveira U."/>
            <person name="Santos F.R."/>
            <person name="Vidigal T.H.D.A."/>
            <person name="Brescovit A.D."/>
            <person name="Santos A.J."/>
        </authorList>
    </citation>
    <scope>NUCLEOTIDE SEQUENCE</scope>
    <source>
        <tissue evidence="2">Shoot tissue taken approximately 20 cm above the soil surface</tissue>
    </source>
</reference>
<evidence type="ECO:0000256" key="1">
    <source>
        <dbReference type="SAM" id="MobiDB-lite"/>
    </source>
</evidence>
<accession>A0A0A8YLM3</accession>
<evidence type="ECO:0000313" key="2">
    <source>
        <dbReference type="EMBL" id="JAD23522.1"/>
    </source>
</evidence>
<feature type="region of interest" description="Disordered" evidence="1">
    <location>
        <begin position="1"/>
        <end position="76"/>
    </location>
</feature>
<organism evidence="2">
    <name type="scientific">Arundo donax</name>
    <name type="common">Giant reed</name>
    <name type="synonym">Donax arundinaceus</name>
    <dbReference type="NCBI Taxonomy" id="35708"/>
    <lineage>
        <taxon>Eukaryota</taxon>
        <taxon>Viridiplantae</taxon>
        <taxon>Streptophyta</taxon>
        <taxon>Embryophyta</taxon>
        <taxon>Tracheophyta</taxon>
        <taxon>Spermatophyta</taxon>
        <taxon>Magnoliopsida</taxon>
        <taxon>Liliopsida</taxon>
        <taxon>Poales</taxon>
        <taxon>Poaceae</taxon>
        <taxon>PACMAD clade</taxon>
        <taxon>Arundinoideae</taxon>
        <taxon>Arundineae</taxon>
        <taxon>Arundo</taxon>
    </lineage>
</organism>
<dbReference type="EMBL" id="GBRH01274373">
    <property type="protein sequence ID" value="JAD23522.1"/>
    <property type="molecule type" value="Transcribed_RNA"/>
</dbReference>